<dbReference type="Pfam" id="PF00156">
    <property type="entry name" value="Pribosyltran"/>
    <property type="match status" value="1"/>
</dbReference>
<dbReference type="Proteomes" id="UP001234916">
    <property type="component" value="Chromosome"/>
</dbReference>
<evidence type="ECO:0000259" key="3">
    <source>
        <dbReference type="Pfam" id="PF18912"/>
    </source>
</evidence>
<dbReference type="CDD" id="cd06223">
    <property type="entry name" value="PRTases_typeI"/>
    <property type="match status" value="1"/>
</dbReference>
<dbReference type="PANTHER" id="PTHR47505:SF1">
    <property type="entry name" value="DNA UTILIZATION PROTEIN YHGH"/>
    <property type="match status" value="1"/>
</dbReference>
<dbReference type="SUPFAM" id="SSF53271">
    <property type="entry name" value="PRTase-like"/>
    <property type="match status" value="1"/>
</dbReference>
<evidence type="ECO:0000313" key="4">
    <source>
        <dbReference type="EMBL" id="WIM05213.1"/>
    </source>
</evidence>
<dbReference type="InterPro" id="IPR029057">
    <property type="entry name" value="PRTase-like"/>
</dbReference>
<sequence>MSIWAAALDTVLPCDCLLCGAQDAAGPPRNICAACEDDLPRLPPELCPVCAETAPGGAVCGQCLKSPPHFDATFAAFRYAFPLDKLVQALKYGHRLAIADFCAQALQGLAAPIADLIVPLPLSAQRLAERGFNQSVEIARPLARALGLPLLLDGCTRPVDTVPQAMLPWKARRNNVRHAFECAVDLSGKSVIVVDDVMTTGSTLDEFARILKAHGAASVTNLVVARALRE</sequence>
<dbReference type="AlphaFoldDB" id="A0AA49FKE4"/>
<dbReference type="Gene3D" id="3.40.50.2020">
    <property type="match status" value="1"/>
</dbReference>
<dbReference type="Pfam" id="PF18912">
    <property type="entry name" value="DZR_2"/>
    <property type="match status" value="1"/>
</dbReference>
<dbReference type="KEGG" id="npv:OHM77_10985"/>
<accession>A0AA49FKE4</accession>
<proteinExistence type="inferred from homology"/>
<evidence type="ECO:0000256" key="1">
    <source>
        <dbReference type="ARBA" id="ARBA00008007"/>
    </source>
</evidence>
<protein>
    <submittedName>
        <fullName evidence="4">ComF family protein</fullName>
    </submittedName>
</protein>
<dbReference type="InterPro" id="IPR051910">
    <property type="entry name" value="ComF/GntX_DNA_util-trans"/>
</dbReference>
<gene>
    <name evidence="4" type="ORF">OHM77_10985</name>
</gene>
<comment type="similarity">
    <text evidence="1">Belongs to the ComF/GntX family.</text>
</comment>
<reference evidence="4" key="1">
    <citation type="journal article" date="2023" name="Nat. Microbiol.">
        <title>Enrichment and characterization of a nitric oxide-reducing microbial community in a continuous bioreactor.</title>
        <authorList>
            <person name="Garrido-Amador P."/>
            <person name="Stortenbeker N."/>
            <person name="Wessels H.J.C.T."/>
            <person name="Speth D.R."/>
            <person name="Garcia-Heredia I."/>
            <person name="Kartal B."/>
        </authorList>
    </citation>
    <scope>NUCLEOTIDE SEQUENCE</scope>
    <source>
        <strain evidence="4">MAG1</strain>
    </source>
</reference>
<dbReference type="EMBL" id="CP107246">
    <property type="protein sequence ID" value="WIM05213.1"/>
    <property type="molecule type" value="Genomic_DNA"/>
</dbReference>
<evidence type="ECO:0000259" key="2">
    <source>
        <dbReference type="Pfam" id="PF00156"/>
    </source>
</evidence>
<dbReference type="PANTHER" id="PTHR47505">
    <property type="entry name" value="DNA UTILIZATION PROTEIN YHGH"/>
    <property type="match status" value="1"/>
</dbReference>
<organism evidence="4">
    <name type="scientific">Candidatus Nitricoxidivorans perseverans</name>
    <dbReference type="NCBI Taxonomy" id="2975601"/>
    <lineage>
        <taxon>Bacteria</taxon>
        <taxon>Pseudomonadati</taxon>
        <taxon>Pseudomonadota</taxon>
        <taxon>Betaproteobacteria</taxon>
        <taxon>Nitrosomonadales</taxon>
        <taxon>Sterolibacteriaceae</taxon>
        <taxon>Candidatus Nitricoxidivorans</taxon>
    </lineage>
</organism>
<dbReference type="InterPro" id="IPR044005">
    <property type="entry name" value="DZR_2"/>
</dbReference>
<feature type="domain" description="Double zinc ribbon" evidence="3">
    <location>
        <begin position="7"/>
        <end position="64"/>
    </location>
</feature>
<name>A0AA49FKE4_9PROT</name>
<dbReference type="InterPro" id="IPR000836">
    <property type="entry name" value="PRTase_dom"/>
</dbReference>
<feature type="domain" description="Phosphoribosyltransferase" evidence="2">
    <location>
        <begin position="135"/>
        <end position="225"/>
    </location>
</feature>